<dbReference type="EMBL" id="JAQQXP010000001">
    <property type="protein sequence ID" value="MDC8831790.1"/>
    <property type="molecule type" value="Genomic_DNA"/>
</dbReference>
<keyword evidence="1 2" id="KW-0129">CBS domain</keyword>
<evidence type="ECO:0000256" key="2">
    <source>
        <dbReference type="PROSITE-ProRule" id="PRU00703"/>
    </source>
</evidence>
<dbReference type="RefSeq" id="WP_273641297.1">
    <property type="nucleotide sequence ID" value="NZ_JAQQXP010000001.1"/>
</dbReference>
<dbReference type="Pfam" id="PF00571">
    <property type="entry name" value="CBS"/>
    <property type="match status" value="2"/>
</dbReference>
<dbReference type="SMART" id="SM00116">
    <property type="entry name" value="CBS"/>
    <property type="match status" value="2"/>
</dbReference>
<dbReference type="Proteomes" id="UP001218788">
    <property type="component" value="Unassembled WGS sequence"/>
</dbReference>
<dbReference type="Gene3D" id="3.10.580.10">
    <property type="entry name" value="CBS-domain"/>
    <property type="match status" value="1"/>
</dbReference>
<proteinExistence type="predicted"/>
<evidence type="ECO:0000259" key="3">
    <source>
        <dbReference type="PROSITE" id="PS51371"/>
    </source>
</evidence>
<organism evidence="4 5">
    <name type="scientific">Alteromonas gilva</name>
    <dbReference type="NCBI Taxonomy" id="2987522"/>
    <lineage>
        <taxon>Bacteria</taxon>
        <taxon>Pseudomonadati</taxon>
        <taxon>Pseudomonadota</taxon>
        <taxon>Gammaproteobacteria</taxon>
        <taxon>Alteromonadales</taxon>
        <taxon>Alteromonadaceae</taxon>
        <taxon>Alteromonas/Salinimonas group</taxon>
        <taxon>Alteromonas</taxon>
    </lineage>
</organism>
<sequence>MSIASVMTRRIVSVKMDDSLTVVRDIFTASGFHHLLVIENNQLVGVISDRDYLKAISPFIDTISERLRDRATLERKAHQIMTRDVITISVHDTMVKAIELFNAHRISCLPVLDKQQNPVGIISWRDIFRYFAASVAERRI</sequence>
<dbReference type="PROSITE" id="PS51371">
    <property type="entry name" value="CBS"/>
    <property type="match status" value="2"/>
</dbReference>
<evidence type="ECO:0000313" key="4">
    <source>
        <dbReference type="EMBL" id="MDC8831790.1"/>
    </source>
</evidence>
<accession>A0ABT5L419</accession>
<protein>
    <submittedName>
        <fullName evidence="4">CBS domain-containing protein</fullName>
    </submittedName>
</protein>
<name>A0ABT5L419_9ALTE</name>
<feature type="domain" description="CBS" evidence="3">
    <location>
        <begin position="81"/>
        <end position="137"/>
    </location>
</feature>
<dbReference type="CDD" id="cd04584">
    <property type="entry name" value="CBS_pair_AcuB_like"/>
    <property type="match status" value="1"/>
</dbReference>
<dbReference type="PANTHER" id="PTHR43080">
    <property type="entry name" value="CBS DOMAIN-CONTAINING PROTEIN CBSX3, MITOCHONDRIAL"/>
    <property type="match status" value="1"/>
</dbReference>
<dbReference type="InterPro" id="IPR046342">
    <property type="entry name" value="CBS_dom_sf"/>
</dbReference>
<evidence type="ECO:0000313" key="5">
    <source>
        <dbReference type="Proteomes" id="UP001218788"/>
    </source>
</evidence>
<comment type="caution">
    <text evidence="4">The sequence shown here is derived from an EMBL/GenBank/DDBJ whole genome shotgun (WGS) entry which is preliminary data.</text>
</comment>
<evidence type="ECO:0000256" key="1">
    <source>
        <dbReference type="ARBA" id="ARBA00023122"/>
    </source>
</evidence>
<gene>
    <name evidence="4" type="ORF">OIK42_13600</name>
</gene>
<keyword evidence="5" id="KW-1185">Reference proteome</keyword>
<dbReference type="PANTHER" id="PTHR43080:SF2">
    <property type="entry name" value="CBS DOMAIN-CONTAINING PROTEIN"/>
    <property type="match status" value="1"/>
</dbReference>
<dbReference type="InterPro" id="IPR051257">
    <property type="entry name" value="Diverse_CBS-Domain"/>
</dbReference>
<reference evidence="4 5" key="1">
    <citation type="submission" date="2022-10" db="EMBL/GenBank/DDBJ databases">
        <title>Alteromonas sp. chi3 Genome sequencing.</title>
        <authorList>
            <person name="Park S."/>
        </authorList>
    </citation>
    <scope>NUCLEOTIDE SEQUENCE [LARGE SCALE GENOMIC DNA]</scope>
    <source>
        <strain evidence="5">chi3</strain>
    </source>
</reference>
<dbReference type="InterPro" id="IPR000644">
    <property type="entry name" value="CBS_dom"/>
</dbReference>
<feature type="domain" description="CBS" evidence="3">
    <location>
        <begin position="7"/>
        <end position="62"/>
    </location>
</feature>
<dbReference type="SUPFAM" id="SSF54631">
    <property type="entry name" value="CBS-domain pair"/>
    <property type="match status" value="1"/>
</dbReference>